<keyword evidence="8" id="KW-1185">Reference proteome</keyword>
<dbReference type="SUPFAM" id="SSF52507">
    <property type="entry name" value="Homo-oligomeric flavin-containing Cys decarboxylases, HFCD"/>
    <property type="match status" value="1"/>
</dbReference>
<protein>
    <recommendedName>
        <fullName evidence="3">Coenzyme A biosynthesis bifunctional protein CoaBC</fullName>
    </recommendedName>
    <alternativeName>
        <fullName evidence="3">DNA/pantothenate metabolism flavoprotein</fullName>
    </alternativeName>
    <alternativeName>
        <fullName evidence="3">Phosphopantothenoylcysteine synthetase/decarboxylase</fullName>
        <shortName evidence="3">PPCS-PPCDC</shortName>
    </alternativeName>
    <domain>
        <recommendedName>
            <fullName evidence="3">Phosphopantothenoylcysteine decarboxylase</fullName>
            <shortName evidence="3">PPC decarboxylase</shortName>
            <shortName evidence="3">PPC-DC</shortName>
            <ecNumber evidence="3">4.1.1.36</ecNumber>
        </recommendedName>
        <alternativeName>
            <fullName evidence="3">CoaC</fullName>
        </alternativeName>
    </domain>
    <domain>
        <recommendedName>
            <fullName evidence="3">Phosphopantothenate--cysteine ligase</fullName>
            <ecNumber evidence="3">6.3.2.5</ecNumber>
        </recommendedName>
        <alternativeName>
            <fullName evidence="3">CoaB</fullName>
        </alternativeName>
        <alternativeName>
            <fullName evidence="3">Phosphopantothenoylcysteine synthetase</fullName>
            <shortName evidence="3">PPC synthetase</shortName>
            <shortName evidence="3">PPC-S</shortName>
        </alternativeName>
    </domain>
</protein>
<dbReference type="PANTHER" id="PTHR14359:SF6">
    <property type="entry name" value="PHOSPHOPANTOTHENOYLCYSTEINE DECARBOXYLASE"/>
    <property type="match status" value="1"/>
</dbReference>
<proteinExistence type="inferred from homology"/>
<sequence length="407" mass="44498">MLKGQKIVLGVCGGIAAYKAAALTSKLIQAGANVKVIMTKSATEFITPLTFQALSRHEVYTDTFIEPKASEIAHIELADWADKIIIAPATANLIAKLANGLADDMLTTTLLATKAPVYIAPAMNVNMYNHKAVQRNMTTLKEDGVIFIDADEGFLACGWVGKGRLAEPEDIVEFLEEETARNLAQHNEIYNRNILITAGPTQEQIDPARYFTNYSSGKMGYALAKAARSLGGKVTLISGPSSQTPPKGVSFISVTSAQDMLEAVQSHSQDSDIIIKSAAVADYKPIQTLQQKQKKKMSNWSIEMEKTTDILAALGNQKQEGQILVGFAAETDQVEQYARGKLEKKHLDMIVANQIGQEGTGFHSDSNEVLILTKDERQKRVSKAPKLEIAYEILNEISHYIVRNGSR</sequence>
<feature type="binding site" evidence="3">
    <location>
        <position position="292"/>
    </location>
    <ligand>
        <name>CTP</name>
        <dbReference type="ChEBI" id="CHEBI:37563"/>
    </ligand>
</feature>
<evidence type="ECO:0000256" key="4">
    <source>
        <dbReference type="RuleBase" id="RU364078"/>
    </source>
</evidence>
<keyword evidence="3" id="KW-0460">Magnesium</keyword>
<comment type="function">
    <text evidence="4">Catalyzes two steps in the biosynthesis of coenzyme A. In the first step cysteine is conjugated to 4'-phosphopantothenate to form 4-phosphopantothenoylcysteine, in the latter compound is decarboxylated to form 4'-phosphopantotheine.</text>
</comment>
<comment type="cofactor">
    <cofactor evidence="3">
        <name>FMN</name>
        <dbReference type="ChEBI" id="CHEBI:58210"/>
    </cofactor>
    <text evidence="3">Binds 1 FMN per subunit.</text>
</comment>
<dbReference type="EC" id="4.1.1.36" evidence="3"/>
<dbReference type="GO" id="GO:0071513">
    <property type="term" value="C:phosphopantothenoylcysteine decarboxylase complex"/>
    <property type="evidence" value="ECO:0007669"/>
    <property type="project" value="TreeGrafter"/>
</dbReference>
<keyword evidence="1 3" id="KW-0210">Decarboxylase</keyword>
<dbReference type="Proteomes" id="UP000075806">
    <property type="component" value="Unassembled WGS sequence"/>
</dbReference>
<dbReference type="EMBL" id="LTAO01000001">
    <property type="protein sequence ID" value="KYG35134.1"/>
    <property type="molecule type" value="Genomic_DNA"/>
</dbReference>
<dbReference type="EC" id="6.3.2.5" evidence="3"/>
<dbReference type="InterPro" id="IPR035929">
    <property type="entry name" value="CoaB-like_sf"/>
</dbReference>
<comment type="pathway">
    <text evidence="3 4">Cofactor biosynthesis; coenzyme A biosynthesis; CoA from (R)-pantothenate: step 2/5.</text>
</comment>
<feature type="binding site" evidence="3">
    <location>
        <position position="327"/>
    </location>
    <ligand>
        <name>CTP</name>
        <dbReference type="ChEBI" id="CHEBI:37563"/>
    </ligand>
</feature>
<dbReference type="SUPFAM" id="SSF102645">
    <property type="entry name" value="CoaB-like"/>
    <property type="match status" value="1"/>
</dbReference>
<evidence type="ECO:0000256" key="1">
    <source>
        <dbReference type="ARBA" id="ARBA00022793"/>
    </source>
</evidence>
<evidence type="ECO:0000256" key="3">
    <source>
        <dbReference type="HAMAP-Rule" id="MF_02225"/>
    </source>
</evidence>
<dbReference type="InterPro" id="IPR007085">
    <property type="entry name" value="DNA/pantothenate-metab_flavo_C"/>
</dbReference>
<comment type="caution">
    <text evidence="7">The sequence shown here is derived from an EMBL/GenBank/DDBJ whole genome shotgun (WGS) entry which is preliminary data.</text>
</comment>
<keyword evidence="3 4" id="KW-0288">FMN</keyword>
<dbReference type="AlphaFoldDB" id="A0A162FA51"/>
<evidence type="ECO:0000259" key="5">
    <source>
        <dbReference type="Pfam" id="PF02441"/>
    </source>
</evidence>
<gene>
    <name evidence="3" type="primary">coaBC</name>
    <name evidence="7" type="ORF">AZF04_02015</name>
</gene>
<feature type="domain" description="Flavoprotein" evidence="5">
    <location>
        <begin position="6"/>
        <end position="175"/>
    </location>
</feature>
<evidence type="ECO:0000313" key="7">
    <source>
        <dbReference type="EMBL" id="KYG35134.1"/>
    </source>
</evidence>
<dbReference type="InterPro" id="IPR003382">
    <property type="entry name" value="Flavoprotein"/>
</dbReference>
<keyword evidence="3 4" id="KW-0436">Ligase</keyword>
<keyword evidence="3" id="KW-0479">Metal-binding</keyword>
<dbReference type="Pfam" id="PF04127">
    <property type="entry name" value="DFP"/>
    <property type="match status" value="1"/>
</dbReference>
<dbReference type="GO" id="GO:0046872">
    <property type="term" value="F:metal ion binding"/>
    <property type="evidence" value="ECO:0007669"/>
    <property type="project" value="UniProtKB-KW"/>
</dbReference>
<dbReference type="GO" id="GO:0004633">
    <property type="term" value="F:phosphopantothenoylcysteine decarboxylase activity"/>
    <property type="evidence" value="ECO:0007669"/>
    <property type="project" value="UniProtKB-UniRule"/>
</dbReference>
<organism evidence="7 8">
    <name type="scientific">Alkalihalobacillus trypoxylicola</name>
    <dbReference type="NCBI Taxonomy" id="519424"/>
    <lineage>
        <taxon>Bacteria</taxon>
        <taxon>Bacillati</taxon>
        <taxon>Bacillota</taxon>
        <taxon>Bacilli</taxon>
        <taxon>Bacillales</taxon>
        <taxon>Bacillaceae</taxon>
        <taxon>Alkalihalobacillus</taxon>
    </lineage>
</organism>
<dbReference type="GO" id="GO:0015937">
    <property type="term" value="P:coenzyme A biosynthetic process"/>
    <property type="evidence" value="ECO:0007669"/>
    <property type="project" value="UniProtKB-UniRule"/>
</dbReference>
<dbReference type="InterPro" id="IPR036551">
    <property type="entry name" value="Flavin_trans-like"/>
</dbReference>
<keyword evidence="3 4" id="KW-0285">Flavoprotein</keyword>
<keyword evidence="3" id="KW-0511">Multifunctional enzyme</keyword>
<dbReference type="Gene3D" id="3.40.50.1950">
    <property type="entry name" value="Flavin prenyltransferase-like"/>
    <property type="match status" value="1"/>
</dbReference>
<evidence type="ECO:0000259" key="6">
    <source>
        <dbReference type="Pfam" id="PF04127"/>
    </source>
</evidence>
<evidence type="ECO:0000256" key="2">
    <source>
        <dbReference type="ARBA" id="ARBA00023239"/>
    </source>
</evidence>
<dbReference type="GO" id="GO:0010181">
    <property type="term" value="F:FMN binding"/>
    <property type="evidence" value="ECO:0007669"/>
    <property type="project" value="UniProtKB-UniRule"/>
</dbReference>
<comment type="caution">
    <text evidence="3">Lacks conserved residue(s) required for the propagation of feature annotation.</text>
</comment>
<comment type="catalytic activity">
    <reaction evidence="3 4">
        <text>N-[(R)-4-phosphopantothenoyl]-L-cysteine + H(+) = (R)-4'-phosphopantetheine + CO2</text>
        <dbReference type="Rhea" id="RHEA:16793"/>
        <dbReference type="ChEBI" id="CHEBI:15378"/>
        <dbReference type="ChEBI" id="CHEBI:16526"/>
        <dbReference type="ChEBI" id="CHEBI:59458"/>
        <dbReference type="ChEBI" id="CHEBI:61723"/>
        <dbReference type="EC" id="4.1.1.36"/>
    </reaction>
</comment>
<dbReference type="GO" id="GO:0004632">
    <property type="term" value="F:phosphopantothenate--cysteine ligase activity"/>
    <property type="evidence" value="ECO:0007669"/>
    <property type="project" value="UniProtKB-UniRule"/>
</dbReference>
<keyword evidence="2 3" id="KW-0456">Lyase</keyword>
<dbReference type="GO" id="GO:0015941">
    <property type="term" value="P:pantothenate catabolic process"/>
    <property type="evidence" value="ECO:0007669"/>
    <property type="project" value="InterPro"/>
</dbReference>
<feature type="region of interest" description="Phosphopantothenate--cysteine ligase" evidence="3">
    <location>
        <begin position="194"/>
        <end position="407"/>
    </location>
</feature>
<dbReference type="InterPro" id="IPR005252">
    <property type="entry name" value="CoaBC"/>
</dbReference>
<dbReference type="PANTHER" id="PTHR14359">
    <property type="entry name" value="HOMO-OLIGOMERIC FLAVIN CONTAINING CYS DECARBOXYLASE FAMILY"/>
    <property type="match status" value="1"/>
</dbReference>
<dbReference type="UniPathway" id="UPA00241">
    <property type="reaction ID" value="UER00353"/>
</dbReference>
<dbReference type="Pfam" id="PF02441">
    <property type="entry name" value="Flavoprotein"/>
    <property type="match status" value="1"/>
</dbReference>
<comment type="similarity">
    <text evidence="3 4">In the C-terminal section; belongs to the PPC synthetase family.</text>
</comment>
<dbReference type="STRING" id="519424.AZF04_02015"/>
<dbReference type="Gene3D" id="3.40.50.10300">
    <property type="entry name" value="CoaB-like"/>
    <property type="match status" value="1"/>
</dbReference>
<name>A0A162FA51_9BACI</name>
<evidence type="ECO:0000313" key="8">
    <source>
        <dbReference type="Proteomes" id="UP000075806"/>
    </source>
</evidence>
<comment type="function">
    <text evidence="3">Catalyzes two sequential steps in the biosynthesis of coenzyme A. In the first step cysteine is conjugated to 4'-phosphopantothenate to form 4-phosphopantothenoylcysteine. In the second step the latter compound is decarboxylated to form 4'-phosphopantotheine.</text>
</comment>
<dbReference type="NCBIfam" id="TIGR00521">
    <property type="entry name" value="coaBC_dfp"/>
    <property type="match status" value="1"/>
</dbReference>
<feature type="active site" description="Proton donor" evidence="3">
    <location>
        <position position="157"/>
    </location>
</feature>
<feature type="binding site" evidence="3">
    <location>
        <position position="341"/>
    </location>
    <ligand>
        <name>CTP</name>
        <dbReference type="ChEBI" id="CHEBI:37563"/>
    </ligand>
</feature>
<dbReference type="OrthoDB" id="9802554at2"/>
<feature type="domain" description="DNA/pantothenate metabolism flavoprotein C-terminal" evidence="6">
    <location>
        <begin position="191"/>
        <end position="399"/>
    </location>
</feature>
<comment type="cofactor">
    <cofactor evidence="3">
        <name>Mg(2+)</name>
        <dbReference type="ChEBI" id="CHEBI:18420"/>
    </cofactor>
</comment>
<feature type="region of interest" description="Phosphopantothenoylcysteine decarboxylase" evidence="3">
    <location>
        <begin position="1"/>
        <end position="193"/>
    </location>
</feature>
<feature type="binding site" evidence="3">
    <location>
        <position position="345"/>
    </location>
    <ligand>
        <name>CTP</name>
        <dbReference type="ChEBI" id="CHEBI:37563"/>
    </ligand>
</feature>
<accession>A0A162FA51</accession>
<comment type="catalytic activity">
    <reaction evidence="3 4">
        <text>(R)-4'-phosphopantothenate + L-cysteine + CTP = N-[(R)-4-phosphopantothenoyl]-L-cysteine + CMP + diphosphate + H(+)</text>
        <dbReference type="Rhea" id="RHEA:19397"/>
        <dbReference type="ChEBI" id="CHEBI:10986"/>
        <dbReference type="ChEBI" id="CHEBI:15378"/>
        <dbReference type="ChEBI" id="CHEBI:33019"/>
        <dbReference type="ChEBI" id="CHEBI:35235"/>
        <dbReference type="ChEBI" id="CHEBI:37563"/>
        <dbReference type="ChEBI" id="CHEBI:59458"/>
        <dbReference type="ChEBI" id="CHEBI:60377"/>
        <dbReference type="EC" id="6.3.2.5"/>
    </reaction>
</comment>
<comment type="similarity">
    <text evidence="3 4">In the N-terminal section; belongs to the HFCD (homo-oligomeric flavin containing Cys decarboxylase) superfamily.</text>
</comment>
<dbReference type="HAMAP" id="MF_02225">
    <property type="entry name" value="CoaBC"/>
    <property type="match status" value="1"/>
</dbReference>
<feature type="binding site" evidence="3">
    <location>
        <position position="282"/>
    </location>
    <ligand>
        <name>CTP</name>
        <dbReference type="ChEBI" id="CHEBI:37563"/>
    </ligand>
</feature>
<comment type="pathway">
    <text evidence="3 4">Cofactor biosynthesis; coenzyme A biosynthesis; CoA from (R)-pantothenate: step 3/5.</text>
</comment>
<reference evidence="7" key="1">
    <citation type="submission" date="2016-02" db="EMBL/GenBank/DDBJ databases">
        <title>Genome sequence of Bacillus trypoxylicola KCTC 13244(T).</title>
        <authorList>
            <person name="Jeong H."/>
            <person name="Park S.-H."/>
            <person name="Choi S.-K."/>
        </authorList>
    </citation>
    <scope>NUCLEOTIDE SEQUENCE [LARGE SCALE GENOMIC DNA]</scope>
    <source>
        <strain evidence="7">KCTC 13244</strain>
    </source>
</reference>